<dbReference type="InterPro" id="IPR009724">
    <property type="entry name" value="TMEM70"/>
</dbReference>
<dbReference type="Proteomes" id="UP000008144">
    <property type="component" value="Chromosome 2"/>
</dbReference>
<feature type="transmembrane region" description="Helical" evidence="2">
    <location>
        <begin position="89"/>
        <end position="109"/>
    </location>
</feature>
<keyword evidence="2" id="KW-0472">Membrane</keyword>
<dbReference type="Ensembl" id="ENSCINT00000034189.1">
    <property type="protein sequence ID" value="ENSCINP00000031103.1"/>
    <property type="gene ID" value="ENSCING00000020416.1"/>
</dbReference>
<proteinExistence type="inferred from homology"/>
<keyword evidence="2" id="KW-1133">Transmembrane helix</keyword>
<reference evidence="3" key="4">
    <citation type="submission" date="2025-09" db="UniProtKB">
        <authorList>
            <consortium name="Ensembl"/>
        </authorList>
    </citation>
    <scope>IDENTIFICATION</scope>
</reference>
<reference evidence="4" key="1">
    <citation type="journal article" date="2002" name="Science">
        <title>The draft genome of Ciona intestinalis: insights into chordate and vertebrate origins.</title>
        <authorList>
            <person name="Dehal P."/>
            <person name="Satou Y."/>
            <person name="Campbell R.K."/>
            <person name="Chapman J."/>
            <person name="Degnan B."/>
            <person name="De Tomaso A."/>
            <person name="Davidson B."/>
            <person name="Di Gregorio A."/>
            <person name="Gelpke M."/>
            <person name="Goodstein D.M."/>
            <person name="Harafuji N."/>
            <person name="Hastings K.E."/>
            <person name="Ho I."/>
            <person name="Hotta K."/>
            <person name="Huang W."/>
            <person name="Kawashima T."/>
            <person name="Lemaire P."/>
            <person name="Martinez D."/>
            <person name="Meinertzhagen I.A."/>
            <person name="Necula S."/>
            <person name="Nonaka M."/>
            <person name="Putnam N."/>
            <person name="Rash S."/>
            <person name="Saiga H."/>
            <person name="Satake M."/>
            <person name="Terry A."/>
            <person name="Yamada L."/>
            <person name="Wang H.G."/>
            <person name="Awazu S."/>
            <person name="Azumi K."/>
            <person name="Boore J."/>
            <person name="Branno M."/>
            <person name="Chin-Bow S."/>
            <person name="DeSantis R."/>
            <person name="Doyle S."/>
            <person name="Francino P."/>
            <person name="Keys D.N."/>
            <person name="Haga S."/>
            <person name="Hayashi H."/>
            <person name="Hino K."/>
            <person name="Imai K.S."/>
            <person name="Inaba K."/>
            <person name="Kano S."/>
            <person name="Kobayashi K."/>
            <person name="Kobayashi M."/>
            <person name="Lee B.I."/>
            <person name="Makabe K.W."/>
            <person name="Manohar C."/>
            <person name="Matassi G."/>
            <person name="Medina M."/>
            <person name="Mochizuki Y."/>
            <person name="Mount S."/>
            <person name="Morishita T."/>
            <person name="Miura S."/>
            <person name="Nakayama A."/>
            <person name="Nishizaka S."/>
            <person name="Nomoto H."/>
            <person name="Ohta F."/>
            <person name="Oishi K."/>
            <person name="Rigoutsos I."/>
            <person name="Sano M."/>
            <person name="Sasaki A."/>
            <person name="Sasakura Y."/>
            <person name="Shoguchi E."/>
            <person name="Shin-i T."/>
            <person name="Spagnuolo A."/>
            <person name="Stainier D."/>
            <person name="Suzuki M.M."/>
            <person name="Tassy O."/>
            <person name="Takatori N."/>
            <person name="Tokuoka M."/>
            <person name="Yagi K."/>
            <person name="Yoshizaki F."/>
            <person name="Wada S."/>
            <person name="Zhang C."/>
            <person name="Hyatt P.D."/>
            <person name="Larimer F."/>
            <person name="Detter C."/>
            <person name="Doggett N."/>
            <person name="Glavina T."/>
            <person name="Hawkins T."/>
            <person name="Richardson P."/>
            <person name="Lucas S."/>
            <person name="Kohara Y."/>
            <person name="Levine M."/>
            <person name="Satoh N."/>
            <person name="Rokhsar D.S."/>
        </authorList>
    </citation>
    <scope>NUCLEOTIDE SEQUENCE [LARGE SCALE GENOMIC DNA]</scope>
</reference>
<dbReference type="PANTHER" id="PTHR13281">
    <property type="entry name" value="TRANSMEMBRANE PROTEIN 70, MITOCHONDRIAL"/>
    <property type="match status" value="1"/>
</dbReference>
<keyword evidence="2" id="KW-0812">Transmembrane</keyword>
<dbReference type="GO" id="GO:0033615">
    <property type="term" value="P:mitochondrial proton-transporting ATP synthase complex assembly"/>
    <property type="evidence" value="ECO:0000318"/>
    <property type="project" value="GO_Central"/>
</dbReference>
<dbReference type="InParanoid" id="H2XN70"/>
<dbReference type="STRING" id="7719.ENSCINP00000031103"/>
<evidence type="ECO:0008006" key="5">
    <source>
        <dbReference type="Google" id="ProtNLM"/>
    </source>
</evidence>
<keyword evidence="4" id="KW-1185">Reference proteome</keyword>
<evidence type="ECO:0000313" key="3">
    <source>
        <dbReference type="Ensembl" id="ENSCINP00000031103.1"/>
    </source>
</evidence>
<dbReference type="Pfam" id="PF06979">
    <property type="entry name" value="TMEM70"/>
    <property type="match status" value="1"/>
</dbReference>
<sequence length="239" mass="27307">MSTVNKIMYVAVHTKAKFYPLNTWIKLCRTPKNTICRSNIHTRTQNESISGQEIRRNFTNFPKNTNKGAGAKDMGELLYVGQDRNRIKWTLGSFYILSAAVAGASPILLKLTSGSLLATSFLGFNILVFVILNPLGLYQFGKRYVNELYYKQETDTYTANVLSPFVLTETRLKFKPSECKMPANPSIFTSFFVGRHPLFVNSDAMNYADYMKMLRFASTIDYENPDRQKEFHSKAKENN</sequence>
<dbReference type="InterPro" id="IPR045325">
    <property type="entry name" value="TMEM70/TMEM186/TMEM223"/>
</dbReference>
<feature type="transmembrane region" description="Helical" evidence="2">
    <location>
        <begin position="115"/>
        <end position="138"/>
    </location>
</feature>
<accession>H2XN70</accession>
<reference evidence="3" key="2">
    <citation type="journal article" date="2008" name="Genome Biol.">
        <title>Improved genome assembly and evidence-based global gene model set for the chordate Ciona intestinalis: new insight into intron and operon populations.</title>
        <authorList>
            <person name="Satou Y."/>
            <person name="Mineta K."/>
            <person name="Ogasawara M."/>
            <person name="Sasakura Y."/>
            <person name="Shoguchi E."/>
            <person name="Ueno K."/>
            <person name="Yamada L."/>
            <person name="Matsumoto J."/>
            <person name="Wasserscheid J."/>
            <person name="Dewar K."/>
            <person name="Wiley G.B."/>
            <person name="Macmil S.L."/>
            <person name="Roe B.A."/>
            <person name="Zeller R.W."/>
            <person name="Hastings K.E."/>
            <person name="Lemaire P."/>
            <person name="Lindquist E."/>
            <person name="Endo T."/>
            <person name="Hotta K."/>
            <person name="Inaba K."/>
        </authorList>
    </citation>
    <scope>NUCLEOTIDE SEQUENCE [LARGE SCALE GENOMIC DNA]</scope>
    <source>
        <strain evidence="3">wild type</strain>
    </source>
</reference>
<dbReference type="AlphaFoldDB" id="H2XN70"/>
<dbReference type="GeneTree" id="ENSGT00390000018710"/>
<reference evidence="3" key="3">
    <citation type="submission" date="2025-08" db="UniProtKB">
        <authorList>
            <consortium name="Ensembl"/>
        </authorList>
    </citation>
    <scope>IDENTIFICATION</scope>
</reference>
<protein>
    <recommendedName>
        <fullName evidence="5">Transmembrane protein 70</fullName>
    </recommendedName>
</protein>
<evidence type="ECO:0000256" key="2">
    <source>
        <dbReference type="SAM" id="Phobius"/>
    </source>
</evidence>
<dbReference type="OMA" id="YVNELYY"/>
<evidence type="ECO:0000256" key="1">
    <source>
        <dbReference type="ARBA" id="ARBA00005280"/>
    </source>
</evidence>
<dbReference type="EMBL" id="EAAA01001327">
    <property type="status" value="NOT_ANNOTATED_CDS"/>
    <property type="molecule type" value="Genomic_DNA"/>
</dbReference>
<dbReference type="GO" id="GO:0031966">
    <property type="term" value="C:mitochondrial membrane"/>
    <property type="evidence" value="ECO:0000318"/>
    <property type="project" value="GO_Central"/>
</dbReference>
<dbReference type="PANTHER" id="PTHR13281:SF0">
    <property type="entry name" value="TRANSMEMBRANE PROTEIN 70, MITOCHONDRIAL"/>
    <property type="match status" value="1"/>
</dbReference>
<organism evidence="3 4">
    <name type="scientific">Ciona intestinalis</name>
    <name type="common">Transparent sea squirt</name>
    <name type="synonym">Ascidia intestinalis</name>
    <dbReference type="NCBI Taxonomy" id="7719"/>
    <lineage>
        <taxon>Eukaryota</taxon>
        <taxon>Metazoa</taxon>
        <taxon>Chordata</taxon>
        <taxon>Tunicata</taxon>
        <taxon>Ascidiacea</taxon>
        <taxon>Phlebobranchia</taxon>
        <taxon>Cionidae</taxon>
        <taxon>Ciona</taxon>
    </lineage>
</organism>
<comment type="similarity">
    <text evidence="1">Belongs to the TMEM70 family.</text>
</comment>
<evidence type="ECO:0000313" key="4">
    <source>
        <dbReference type="Proteomes" id="UP000008144"/>
    </source>
</evidence>
<dbReference type="TCDB" id="8.A.96.1.7">
    <property type="family name" value="the tmem70 (tmem70) family"/>
</dbReference>
<dbReference type="HOGENOM" id="CLU_1160765_0_0_1"/>
<name>H2XN70_CIOIN</name>